<gene>
    <name evidence="2" type="ORF">ABFZ84_05500</name>
</gene>
<sequence length="111" mass="12061">MTEEAKQSRASALHWNLAWLFVIIYNLVGIADICSTVLALQIGAGEEANPIVLGMMNHAGDGWIIAKLFLQGVISFMVVWFPHWIVLTFFAVATVGNALIVANNFAIAGVF</sequence>
<name>A0ABV3Z4P8_9PROT</name>
<feature type="transmembrane region" description="Helical" evidence="1">
    <location>
        <begin position="17"/>
        <end position="42"/>
    </location>
</feature>
<keyword evidence="1" id="KW-0812">Transmembrane</keyword>
<keyword evidence="1" id="KW-1133">Transmembrane helix</keyword>
<accession>A0ABV3Z4P8</accession>
<evidence type="ECO:0000313" key="3">
    <source>
        <dbReference type="Proteomes" id="UP001560685"/>
    </source>
</evidence>
<evidence type="ECO:0000313" key="2">
    <source>
        <dbReference type="EMBL" id="MEX6632999.1"/>
    </source>
</evidence>
<proteinExistence type="predicted"/>
<keyword evidence="1" id="KW-0472">Membrane</keyword>
<dbReference type="EMBL" id="JBEHZE010000001">
    <property type="protein sequence ID" value="MEX6632999.1"/>
    <property type="molecule type" value="Genomic_DNA"/>
</dbReference>
<keyword evidence="3" id="KW-1185">Reference proteome</keyword>
<feature type="transmembrane region" description="Helical" evidence="1">
    <location>
        <begin position="87"/>
        <end position="110"/>
    </location>
</feature>
<reference evidence="2 3" key="1">
    <citation type="submission" date="2024-05" db="EMBL/GenBank/DDBJ databases">
        <title>Three bacterial strains, DH-69, EH-24, and ECK-19 isolated from coastal sediments.</title>
        <authorList>
            <person name="Ye Y.-Q."/>
            <person name="Du Z.-J."/>
        </authorList>
    </citation>
    <scope>NUCLEOTIDE SEQUENCE [LARGE SCALE GENOMIC DNA]</scope>
    <source>
        <strain evidence="2 3">ECK-19</strain>
    </source>
</reference>
<feature type="transmembrane region" description="Helical" evidence="1">
    <location>
        <begin position="63"/>
        <end position="81"/>
    </location>
</feature>
<dbReference type="Proteomes" id="UP001560685">
    <property type="component" value="Unassembled WGS sequence"/>
</dbReference>
<protein>
    <submittedName>
        <fullName evidence="2">DUF5658 family protein</fullName>
    </submittedName>
</protein>
<organism evidence="2 3">
    <name type="scientific">Hyphococcus lacteus</name>
    <dbReference type="NCBI Taxonomy" id="3143536"/>
    <lineage>
        <taxon>Bacteria</taxon>
        <taxon>Pseudomonadati</taxon>
        <taxon>Pseudomonadota</taxon>
        <taxon>Alphaproteobacteria</taxon>
        <taxon>Parvularculales</taxon>
        <taxon>Parvularculaceae</taxon>
        <taxon>Hyphococcus</taxon>
    </lineage>
</organism>
<comment type="caution">
    <text evidence="2">The sequence shown here is derived from an EMBL/GenBank/DDBJ whole genome shotgun (WGS) entry which is preliminary data.</text>
</comment>
<dbReference type="RefSeq" id="WP_369312937.1">
    <property type="nucleotide sequence ID" value="NZ_JBEHZE010000001.1"/>
</dbReference>
<evidence type="ECO:0000256" key="1">
    <source>
        <dbReference type="SAM" id="Phobius"/>
    </source>
</evidence>